<organism evidence="1">
    <name type="scientific">Arundo donax</name>
    <name type="common">Giant reed</name>
    <name type="synonym">Donax arundinaceus</name>
    <dbReference type="NCBI Taxonomy" id="35708"/>
    <lineage>
        <taxon>Eukaryota</taxon>
        <taxon>Viridiplantae</taxon>
        <taxon>Streptophyta</taxon>
        <taxon>Embryophyta</taxon>
        <taxon>Tracheophyta</taxon>
        <taxon>Spermatophyta</taxon>
        <taxon>Magnoliopsida</taxon>
        <taxon>Liliopsida</taxon>
        <taxon>Poales</taxon>
        <taxon>Poaceae</taxon>
        <taxon>PACMAD clade</taxon>
        <taxon>Arundinoideae</taxon>
        <taxon>Arundineae</taxon>
        <taxon>Arundo</taxon>
    </lineage>
</organism>
<dbReference type="EMBL" id="GBRH01251879">
    <property type="protein sequence ID" value="JAD46016.1"/>
    <property type="molecule type" value="Transcribed_RNA"/>
</dbReference>
<sequence length="55" mass="6076">MWCYVSAKGVSETCCTSAKGNQPSEPSCLHSTIHKYYLSIPSQYCISTSARQREG</sequence>
<protein>
    <submittedName>
        <fullName evidence="1">Uncharacterized protein</fullName>
    </submittedName>
</protein>
<dbReference type="AlphaFoldDB" id="A0A0A9FRU9"/>
<reference evidence="1" key="1">
    <citation type="submission" date="2014-09" db="EMBL/GenBank/DDBJ databases">
        <authorList>
            <person name="Magalhaes I.L.F."/>
            <person name="Oliveira U."/>
            <person name="Santos F.R."/>
            <person name="Vidigal T.H.D.A."/>
            <person name="Brescovit A.D."/>
            <person name="Santos A.J."/>
        </authorList>
    </citation>
    <scope>NUCLEOTIDE SEQUENCE</scope>
    <source>
        <tissue evidence="1">Shoot tissue taken approximately 20 cm above the soil surface</tissue>
    </source>
</reference>
<proteinExistence type="predicted"/>
<dbReference type="EMBL" id="GBRH01186878">
    <property type="protein sequence ID" value="JAE11018.1"/>
    <property type="molecule type" value="Transcribed_RNA"/>
</dbReference>
<reference evidence="1" key="2">
    <citation type="journal article" date="2015" name="Data Brief">
        <title>Shoot transcriptome of the giant reed, Arundo donax.</title>
        <authorList>
            <person name="Barrero R.A."/>
            <person name="Guerrero F.D."/>
            <person name="Moolhuijzen P."/>
            <person name="Goolsby J.A."/>
            <person name="Tidwell J."/>
            <person name="Bellgard S.E."/>
            <person name="Bellgard M.I."/>
        </authorList>
    </citation>
    <scope>NUCLEOTIDE SEQUENCE</scope>
    <source>
        <tissue evidence="1">Shoot tissue taken approximately 20 cm above the soil surface</tissue>
    </source>
</reference>
<evidence type="ECO:0000313" key="1">
    <source>
        <dbReference type="EMBL" id="JAE11018.1"/>
    </source>
</evidence>
<name>A0A0A9FRU9_ARUDO</name>
<accession>A0A0A9FRU9</accession>